<feature type="compositionally biased region" description="Low complexity" evidence="1">
    <location>
        <begin position="54"/>
        <end position="94"/>
    </location>
</feature>
<organism evidence="2">
    <name type="scientific">Ackermannviridae sp</name>
    <dbReference type="NCBI Taxonomy" id="2831612"/>
    <lineage>
        <taxon>Viruses</taxon>
        <taxon>Duplodnaviria</taxon>
        <taxon>Heunggongvirae</taxon>
        <taxon>Uroviricota</taxon>
        <taxon>Caudoviricetes</taxon>
        <taxon>Pantevenvirales</taxon>
        <taxon>Ackermannviridae</taxon>
    </lineage>
</organism>
<feature type="region of interest" description="Disordered" evidence="1">
    <location>
        <begin position="1"/>
        <end position="106"/>
    </location>
</feature>
<accession>A0A8S5VVE0</accession>
<reference evidence="2" key="1">
    <citation type="journal article" date="2021" name="Proc. Natl. Acad. Sci. U.S.A.">
        <title>A Catalog of Tens of Thousands of Viruses from Human Metagenomes Reveals Hidden Associations with Chronic Diseases.</title>
        <authorList>
            <person name="Tisza M.J."/>
            <person name="Buck C.B."/>
        </authorList>
    </citation>
    <scope>NUCLEOTIDE SEQUENCE</scope>
    <source>
        <strain evidence="2">CtY4J10</strain>
    </source>
</reference>
<evidence type="ECO:0000256" key="1">
    <source>
        <dbReference type="SAM" id="MobiDB-lite"/>
    </source>
</evidence>
<protein>
    <submittedName>
        <fullName evidence="2">Uncharacterized protein</fullName>
    </submittedName>
</protein>
<evidence type="ECO:0000313" key="2">
    <source>
        <dbReference type="EMBL" id="DAG99391.1"/>
    </source>
</evidence>
<name>A0A8S5VVE0_9CAUD</name>
<feature type="compositionally biased region" description="Basic residues" evidence="1">
    <location>
        <begin position="1"/>
        <end position="10"/>
    </location>
</feature>
<proteinExistence type="predicted"/>
<feature type="compositionally biased region" description="Polar residues" evidence="1">
    <location>
        <begin position="23"/>
        <end position="50"/>
    </location>
</feature>
<sequence>MPPRPRRMQRPSRWPKNWPSARACSSMSSAPGSGPTPTTSGCAPSKSSVSAGLPTAASTTGTPPATPAAGTVKPATKTFITSTAARATRPATAKPSPPDTLQGRTVKRPYPITQNHKKEIATMYYPINETTARAAHDMMSMSDYKANSATACYRAQVDEAAAVLERVKPLCATDAQRDRAEWLLDRYAATLAAAINKDNEIGTRCPSVLIAGPSNFPARKKAAQVAAWDANRNMYSRAEHYLDLLRRAHCQPIKSNDPEAIEALTYKLNRLQAERDRMKATNAYYRQHKTLEGCPSLDPKERRSIESQWERGWHTGTPYPPYTLQNSLANFKRLQDRLNALQAAKEAAPTEAEHKGYTYKENTDQMRVQLIFDGKPDEDTRDLLKSYGFRWSPRNSAWQRQLTENGKRAARQVMQILDK</sequence>
<dbReference type="EMBL" id="BK035411">
    <property type="protein sequence ID" value="DAG99391.1"/>
    <property type="molecule type" value="Genomic_DNA"/>
</dbReference>